<evidence type="ECO:0000256" key="1">
    <source>
        <dbReference type="SAM" id="MobiDB-lite"/>
    </source>
</evidence>
<gene>
    <name evidence="2" type="ORF">PENTCL1PPCAC_25323</name>
</gene>
<reference evidence="2" key="1">
    <citation type="submission" date="2023-10" db="EMBL/GenBank/DDBJ databases">
        <title>Genome assembly of Pristionchus species.</title>
        <authorList>
            <person name="Yoshida K."/>
            <person name="Sommer R.J."/>
        </authorList>
    </citation>
    <scope>NUCLEOTIDE SEQUENCE</scope>
    <source>
        <strain evidence="2">RS0144</strain>
    </source>
</reference>
<feature type="compositionally biased region" description="Low complexity" evidence="1">
    <location>
        <begin position="19"/>
        <end position="43"/>
    </location>
</feature>
<comment type="caution">
    <text evidence="2">The sequence shown here is derived from an EMBL/GenBank/DDBJ whole genome shotgun (WGS) entry which is preliminary data.</text>
</comment>
<name>A0AAV5U9T2_9BILA</name>
<dbReference type="AlphaFoldDB" id="A0AAV5U9T2"/>
<protein>
    <recommendedName>
        <fullName evidence="4">VWFA domain-containing protein</fullName>
    </recommendedName>
</protein>
<feature type="non-terminal residue" evidence="2">
    <location>
        <position position="103"/>
    </location>
</feature>
<feature type="non-terminal residue" evidence="2">
    <location>
        <position position="1"/>
    </location>
</feature>
<dbReference type="PANTHER" id="PTHR31024">
    <property type="entry name" value="C-TYPE LECTIN"/>
    <property type="match status" value="1"/>
</dbReference>
<feature type="region of interest" description="Disordered" evidence="1">
    <location>
        <begin position="19"/>
        <end position="44"/>
    </location>
</feature>
<evidence type="ECO:0000313" key="3">
    <source>
        <dbReference type="Proteomes" id="UP001432027"/>
    </source>
</evidence>
<dbReference type="Proteomes" id="UP001432027">
    <property type="component" value="Unassembled WGS sequence"/>
</dbReference>
<sequence length="103" mass="11101">NQDFHIIEIEISSEVHTIKPASTTTPKTTTITTPTTTASPAPTGQGAYCDCGVDKFGFPSGWNYNDLWVDIVVILDTSEALGEDALEDAETLIESFISDGFDD</sequence>
<evidence type="ECO:0000313" key="2">
    <source>
        <dbReference type="EMBL" id="GMT03149.1"/>
    </source>
</evidence>
<keyword evidence="3" id="KW-1185">Reference proteome</keyword>
<organism evidence="2 3">
    <name type="scientific">Pristionchus entomophagus</name>
    <dbReference type="NCBI Taxonomy" id="358040"/>
    <lineage>
        <taxon>Eukaryota</taxon>
        <taxon>Metazoa</taxon>
        <taxon>Ecdysozoa</taxon>
        <taxon>Nematoda</taxon>
        <taxon>Chromadorea</taxon>
        <taxon>Rhabditida</taxon>
        <taxon>Rhabditina</taxon>
        <taxon>Diplogasteromorpha</taxon>
        <taxon>Diplogasteroidea</taxon>
        <taxon>Neodiplogasteridae</taxon>
        <taxon>Pristionchus</taxon>
    </lineage>
</organism>
<evidence type="ECO:0008006" key="4">
    <source>
        <dbReference type="Google" id="ProtNLM"/>
    </source>
</evidence>
<proteinExistence type="predicted"/>
<accession>A0AAV5U9T2</accession>
<dbReference type="PANTHER" id="PTHR31024:SF3">
    <property type="entry name" value="C-TYPE LECTIN-RELATED"/>
    <property type="match status" value="1"/>
</dbReference>
<dbReference type="EMBL" id="BTSX01000006">
    <property type="protein sequence ID" value="GMT03149.1"/>
    <property type="molecule type" value="Genomic_DNA"/>
</dbReference>